<organism evidence="2 3">
    <name type="scientific">Sphingobacterium cellulitidis</name>
    <dbReference type="NCBI Taxonomy" id="1768011"/>
    <lineage>
        <taxon>Bacteria</taxon>
        <taxon>Pseudomonadati</taxon>
        <taxon>Bacteroidota</taxon>
        <taxon>Sphingobacteriia</taxon>
        <taxon>Sphingobacteriales</taxon>
        <taxon>Sphingobacteriaceae</taxon>
        <taxon>Sphingobacterium</taxon>
    </lineage>
</organism>
<keyword evidence="3" id="KW-1185">Reference proteome</keyword>
<accession>A0A8H9KYT4</accession>
<reference evidence="2" key="2">
    <citation type="submission" date="2020-09" db="EMBL/GenBank/DDBJ databases">
        <authorList>
            <person name="Sun Q."/>
            <person name="Zhou Y."/>
        </authorList>
    </citation>
    <scope>NUCLEOTIDE SEQUENCE</scope>
    <source>
        <strain evidence="2">CGMCC 1.15966</strain>
    </source>
</reference>
<dbReference type="PANTHER" id="PTHR43328:SF1">
    <property type="entry name" value="N-ACETYLTRANSFERASE DOMAIN-CONTAINING PROTEIN"/>
    <property type="match status" value="1"/>
</dbReference>
<evidence type="ECO:0000313" key="2">
    <source>
        <dbReference type="EMBL" id="GGE29389.1"/>
    </source>
</evidence>
<dbReference type="AlphaFoldDB" id="A0A8H9KYT4"/>
<protein>
    <submittedName>
        <fullName evidence="2">N-acetyltransferase</fullName>
    </submittedName>
</protein>
<comment type="caution">
    <text evidence="2">The sequence shown here is derived from an EMBL/GenBank/DDBJ whole genome shotgun (WGS) entry which is preliminary data.</text>
</comment>
<dbReference type="RefSeq" id="WP_182499481.1">
    <property type="nucleotide sequence ID" value="NZ_BMKM01000009.1"/>
</dbReference>
<dbReference type="InterPro" id="IPR000182">
    <property type="entry name" value="GNAT_dom"/>
</dbReference>
<dbReference type="PANTHER" id="PTHR43328">
    <property type="entry name" value="ACETYLTRANSFERASE-RELATED"/>
    <property type="match status" value="1"/>
</dbReference>
<dbReference type="SUPFAM" id="SSF55729">
    <property type="entry name" value="Acyl-CoA N-acyltransferases (Nat)"/>
    <property type="match status" value="1"/>
</dbReference>
<evidence type="ECO:0000259" key="1">
    <source>
        <dbReference type="PROSITE" id="PS51186"/>
    </source>
</evidence>
<evidence type="ECO:0000313" key="3">
    <source>
        <dbReference type="Proteomes" id="UP000614460"/>
    </source>
</evidence>
<gene>
    <name evidence="2" type="ORF">GCM10011516_29000</name>
</gene>
<dbReference type="PROSITE" id="PS51186">
    <property type="entry name" value="GNAT"/>
    <property type="match status" value="1"/>
</dbReference>
<feature type="domain" description="N-acetyltransferase" evidence="1">
    <location>
        <begin position="10"/>
        <end position="164"/>
    </location>
</feature>
<dbReference type="GO" id="GO:0016747">
    <property type="term" value="F:acyltransferase activity, transferring groups other than amino-acyl groups"/>
    <property type="evidence" value="ECO:0007669"/>
    <property type="project" value="InterPro"/>
</dbReference>
<dbReference type="Pfam" id="PF13302">
    <property type="entry name" value="Acetyltransf_3"/>
    <property type="match status" value="1"/>
</dbReference>
<dbReference type="EMBL" id="BMKM01000009">
    <property type="protein sequence ID" value="GGE29389.1"/>
    <property type="molecule type" value="Genomic_DNA"/>
</dbReference>
<dbReference type="InterPro" id="IPR016181">
    <property type="entry name" value="Acyl_CoA_acyltransferase"/>
</dbReference>
<dbReference type="Gene3D" id="3.40.630.30">
    <property type="match status" value="1"/>
</dbReference>
<name>A0A8H9KYT4_9SPHI</name>
<dbReference type="Proteomes" id="UP000614460">
    <property type="component" value="Unassembled WGS sequence"/>
</dbReference>
<sequence>MTKTSKNPEIVLKKTEISDLETLFQIQLDEEGGYLAAFTAKDHDNKAAYINKYTSFLENPTINNQTIWFENAIVGSVAKFIMDDKTEVTYWIDRKYWGKGIATKALKEMMKMIAVRPIYGRVAFDNLGSQKVLENCGFVKIANDRGFANSRQDEIEEFIYIFDL</sequence>
<proteinExistence type="predicted"/>
<reference evidence="2" key="1">
    <citation type="journal article" date="2014" name="Int. J. Syst. Evol. Microbiol.">
        <title>Complete genome sequence of Corynebacterium casei LMG S-19264T (=DSM 44701T), isolated from a smear-ripened cheese.</title>
        <authorList>
            <consortium name="US DOE Joint Genome Institute (JGI-PGF)"/>
            <person name="Walter F."/>
            <person name="Albersmeier A."/>
            <person name="Kalinowski J."/>
            <person name="Ruckert C."/>
        </authorList>
    </citation>
    <scope>NUCLEOTIDE SEQUENCE</scope>
    <source>
        <strain evidence="2">CGMCC 1.15966</strain>
    </source>
</reference>